<evidence type="ECO:0000313" key="11">
    <source>
        <dbReference type="Proteomes" id="UP000198668"/>
    </source>
</evidence>
<dbReference type="InterPro" id="IPR003439">
    <property type="entry name" value="ABC_transporter-like_ATP-bd"/>
</dbReference>
<dbReference type="InterPro" id="IPR015856">
    <property type="entry name" value="ABC_transpr_CbiO/EcfA_su"/>
</dbReference>
<dbReference type="OrthoDB" id="9784332at2"/>
<evidence type="ECO:0000256" key="1">
    <source>
        <dbReference type="ARBA" id="ARBA00004202"/>
    </source>
</evidence>
<dbReference type="InterPro" id="IPR030946">
    <property type="entry name" value="EcfA2"/>
</dbReference>
<reference evidence="10 11" key="1">
    <citation type="submission" date="2016-10" db="EMBL/GenBank/DDBJ databases">
        <authorList>
            <person name="de Groot N.N."/>
        </authorList>
    </citation>
    <scope>NUCLEOTIDE SEQUENCE [LARGE SCALE GENOMIC DNA]</scope>
    <source>
        <strain evidence="10 11">DSM 27630</strain>
    </source>
</reference>
<evidence type="ECO:0000256" key="8">
    <source>
        <dbReference type="RuleBase" id="RU365104"/>
    </source>
</evidence>
<dbReference type="GO" id="GO:0016887">
    <property type="term" value="F:ATP hydrolysis activity"/>
    <property type="evidence" value="ECO:0007669"/>
    <property type="project" value="InterPro"/>
</dbReference>
<keyword evidence="4 8" id="KW-0547">Nucleotide-binding</keyword>
<dbReference type="Proteomes" id="UP000198668">
    <property type="component" value="Unassembled WGS sequence"/>
</dbReference>
<dbReference type="GO" id="GO:0005524">
    <property type="term" value="F:ATP binding"/>
    <property type="evidence" value="ECO:0007669"/>
    <property type="project" value="UniProtKB-UniRule"/>
</dbReference>
<evidence type="ECO:0000256" key="3">
    <source>
        <dbReference type="ARBA" id="ARBA00022475"/>
    </source>
</evidence>
<dbReference type="GO" id="GO:0043190">
    <property type="term" value="C:ATP-binding cassette (ABC) transporter complex"/>
    <property type="evidence" value="ECO:0007669"/>
    <property type="project" value="TreeGrafter"/>
</dbReference>
<evidence type="ECO:0000256" key="4">
    <source>
        <dbReference type="ARBA" id="ARBA00022741"/>
    </source>
</evidence>
<gene>
    <name evidence="10" type="ORF">SAMN04489868_10494</name>
</gene>
<dbReference type="Pfam" id="PF00005">
    <property type="entry name" value="ABC_tran"/>
    <property type="match status" value="1"/>
</dbReference>
<dbReference type="InterPro" id="IPR050095">
    <property type="entry name" value="ECF_ABC_transporter_ATP-bd"/>
</dbReference>
<keyword evidence="5 8" id="KW-0067">ATP-binding</keyword>
<dbReference type="RefSeq" id="WP_092091282.1">
    <property type="nucleotide sequence ID" value="NZ_FOQE01000004.1"/>
</dbReference>
<evidence type="ECO:0000256" key="2">
    <source>
        <dbReference type="ARBA" id="ARBA00022448"/>
    </source>
</evidence>
<evidence type="ECO:0000259" key="9">
    <source>
        <dbReference type="PROSITE" id="PS50893"/>
    </source>
</evidence>
<dbReference type="AlphaFoldDB" id="A0A1I3B7T4"/>
<dbReference type="PROSITE" id="PS50893">
    <property type="entry name" value="ABC_TRANSPORTER_2"/>
    <property type="match status" value="1"/>
</dbReference>
<comment type="subunit">
    <text evidence="8">Forms a stable energy-coupling factor (ECF) transporter complex composed of 2 membrane-embedded substrate-binding proteins (S component), 2 ATP-binding proteins (A component) and 2 transmembrane proteins (T component).</text>
</comment>
<dbReference type="InterPro" id="IPR017871">
    <property type="entry name" value="ABC_transporter-like_CS"/>
</dbReference>
<dbReference type="InterPro" id="IPR027417">
    <property type="entry name" value="P-loop_NTPase"/>
</dbReference>
<dbReference type="Gene3D" id="3.40.50.300">
    <property type="entry name" value="P-loop containing nucleotide triphosphate hydrolases"/>
    <property type="match status" value="1"/>
</dbReference>
<proteinExistence type="inferred from homology"/>
<dbReference type="PANTHER" id="PTHR43553:SF27">
    <property type="entry name" value="ENERGY-COUPLING FACTOR TRANSPORTER ATP-BINDING PROTEIN ECFA2"/>
    <property type="match status" value="1"/>
</dbReference>
<comment type="similarity">
    <text evidence="8">Belongs to the ABC transporter superfamily. Energy-coupling factor EcfA family.</text>
</comment>
<dbReference type="CDD" id="cd03225">
    <property type="entry name" value="ABC_cobalt_CbiO_domain1"/>
    <property type="match status" value="1"/>
</dbReference>
<evidence type="ECO:0000256" key="5">
    <source>
        <dbReference type="ARBA" id="ARBA00022840"/>
    </source>
</evidence>
<keyword evidence="2 8" id="KW-0813">Transport</keyword>
<accession>A0A1I3B7T4</accession>
<dbReference type="SMART" id="SM00382">
    <property type="entry name" value="AAA"/>
    <property type="match status" value="1"/>
</dbReference>
<keyword evidence="6" id="KW-1278">Translocase</keyword>
<dbReference type="NCBIfam" id="NF010155">
    <property type="entry name" value="PRK13634.1"/>
    <property type="match status" value="1"/>
</dbReference>
<dbReference type="EC" id="7.-.-.-" evidence="8"/>
<dbReference type="PROSITE" id="PS00211">
    <property type="entry name" value="ABC_TRANSPORTER_1"/>
    <property type="match status" value="1"/>
</dbReference>
<comment type="function">
    <text evidence="8">ATP-binding (A) component of a common energy-coupling factor (ECF) ABC-transporter complex.</text>
</comment>
<keyword evidence="11" id="KW-1185">Reference proteome</keyword>
<evidence type="ECO:0000313" key="10">
    <source>
        <dbReference type="EMBL" id="SFH58338.1"/>
    </source>
</evidence>
<dbReference type="EMBL" id="FOQE01000004">
    <property type="protein sequence ID" value="SFH58338.1"/>
    <property type="molecule type" value="Genomic_DNA"/>
</dbReference>
<dbReference type="FunFam" id="3.40.50.300:FF:000224">
    <property type="entry name" value="Energy-coupling factor transporter ATP-binding protein EcfA"/>
    <property type="match status" value="1"/>
</dbReference>
<dbReference type="SUPFAM" id="SSF52540">
    <property type="entry name" value="P-loop containing nucleoside triphosphate hydrolases"/>
    <property type="match status" value="1"/>
</dbReference>
<evidence type="ECO:0000256" key="7">
    <source>
        <dbReference type="ARBA" id="ARBA00023136"/>
    </source>
</evidence>
<organism evidence="10 11">
    <name type="scientific">Pisciglobus halotolerans</name>
    <dbReference type="NCBI Taxonomy" id="745365"/>
    <lineage>
        <taxon>Bacteria</taxon>
        <taxon>Bacillati</taxon>
        <taxon>Bacillota</taxon>
        <taxon>Bacilli</taxon>
        <taxon>Lactobacillales</taxon>
        <taxon>Carnobacteriaceae</taxon>
    </lineage>
</organism>
<sequence>MDITFEKVGYTYQKGTPFESRALYDIDLMIKEGSYTALVGHTGSGKSTLLQHLNALSKPTEGTVKIGDRVITSQTDNKNLKNIRKKVGIVFQFPEAQLFEETIARDIAFGPKNFGASEEEGKEIAKRMLPLVGLDESFMERSPFDLSGGQMRRVAIAGVLAMDPEVLVLDEPTAGLDPQGRKEMMEMFFGLHQQQNMTIVLVTHQMDDVANYADHMIILEKGTVVKQGEPREIFQDAEWLESKQLGVPAAVAFAGRLEKRLNRSFAKLPLTTAELAEQIAAWLPNLPKQTAQEKGGEDR</sequence>
<feature type="domain" description="ABC transporter" evidence="9">
    <location>
        <begin position="3"/>
        <end position="246"/>
    </location>
</feature>
<name>A0A1I3B7T4_9LACT</name>
<protein>
    <recommendedName>
        <fullName evidence="8">Energy-coupling factor transporter ATP-binding protein EcfA2</fullName>
        <ecNumber evidence="8">7.-.-.-</ecNumber>
    </recommendedName>
</protein>
<dbReference type="PANTHER" id="PTHR43553">
    <property type="entry name" value="HEAVY METAL TRANSPORTER"/>
    <property type="match status" value="1"/>
</dbReference>
<keyword evidence="3 8" id="KW-1003">Cell membrane</keyword>
<dbReference type="NCBIfam" id="TIGR04521">
    <property type="entry name" value="ECF_ATPase_2"/>
    <property type="match status" value="1"/>
</dbReference>
<evidence type="ECO:0000256" key="6">
    <source>
        <dbReference type="ARBA" id="ARBA00022967"/>
    </source>
</evidence>
<comment type="subcellular location">
    <subcellularLocation>
        <location evidence="1 8">Cell membrane</location>
        <topology evidence="1 8">Peripheral membrane protein</topology>
    </subcellularLocation>
</comment>
<keyword evidence="7 8" id="KW-0472">Membrane</keyword>
<dbReference type="InterPro" id="IPR003593">
    <property type="entry name" value="AAA+_ATPase"/>
</dbReference>
<dbReference type="GO" id="GO:0042626">
    <property type="term" value="F:ATPase-coupled transmembrane transporter activity"/>
    <property type="evidence" value="ECO:0007669"/>
    <property type="project" value="TreeGrafter"/>
</dbReference>